<dbReference type="GO" id="GO:0070475">
    <property type="term" value="P:rRNA base methylation"/>
    <property type="evidence" value="ECO:0007669"/>
    <property type="project" value="TreeGrafter"/>
</dbReference>
<name>A0A7C4Z5A8_9DEIN</name>
<keyword evidence="7 10" id="KW-0949">S-adenosyl-L-methionine</keyword>
<dbReference type="InterPro" id="IPR046887">
    <property type="entry name" value="RsmE_PUA-like"/>
</dbReference>
<comment type="caution">
    <text evidence="13">The sequence shown here is derived from an EMBL/GenBank/DDBJ whole genome shotgun (WGS) entry which is preliminary data.</text>
</comment>
<evidence type="ECO:0000259" key="11">
    <source>
        <dbReference type="Pfam" id="PF04452"/>
    </source>
</evidence>
<evidence type="ECO:0000256" key="10">
    <source>
        <dbReference type="PIRNR" id="PIRNR015601"/>
    </source>
</evidence>
<accession>A0A7C4Z5A8</accession>
<dbReference type="PANTHER" id="PTHR30027">
    <property type="entry name" value="RIBOSOMAL RNA SMALL SUBUNIT METHYLTRANSFERASE E"/>
    <property type="match status" value="1"/>
</dbReference>
<comment type="function">
    <text evidence="8 10">Specifically methylates the N3 position of the uracil ring of uridine 1498 (m3U1498) in 16S rRNA. Acts on the fully assembled 30S ribosomal subunit.</text>
</comment>
<protein>
    <recommendedName>
        <fullName evidence="10">Ribosomal RNA small subunit methyltransferase E</fullName>
        <ecNumber evidence="10">2.1.1.193</ecNumber>
    </recommendedName>
</protein>
<evidence type="ECO:0000256" key="1">
    <source>
        <dbReference type="ARBA" id="ARBA00004496"/>
    </source>
</evidence>
<evidence type="ECO:0000256" key="5">
    <source>
        <dbReference type="ARBA" id="ARBA00022603"/>
    </source>
</evidence>
<feature type="domain" description="Ribosomal RNA small subunit methyltransferase E PUA-like" evidence="12">
    <location>
        <begin position="17"/>
        <end position="60"/>
    </location>
</feature>
<dbReference type="SUPFAM" id="SSF88697">
    <property type="entry name" value="PUA domain-like"/>
    <property type="match status" value="1"/>
</dbReference>
<dbReference type="InterPro" id="IPR029028">
    <property type="entry name" value="Alpha/beta_knot_MTases"/>
</dbReference>
<dbReference type="GO" id="GO:0005737">
    <property type="term" value="C:cytoplasm"/>
    <property type="evidence" value="ECO:0007669"/>
    <property type="project" value="UniProtKB-SubCell"/>
</dbReference>
<dbReference type="Gene3D" id="3.40.1280.10">
    <property type="match status" value="1"/>
</dbReference>
<reference evidence="13" key="1">
    <citation type="journal article" date="2020" name="mSystems">
        <title>Genome- and Community-Level Interaction Insights into Carbon Utilization and Element Cycling Functions of Hydrothermarchaeota in Hydrothermal Sediment.</title>
        <authorList>
            <person name="Zhou Z."/>
            <person name="Liu Y."/>
            <person name="Xu W."/>
            <person name="Pan J."/>
            <person name="Luo Z.H."/>
            <person name="Li M."/>
        </authorList>
    </citation>
    <scope>NUCLEOTIDE SEQUENCE [LARGE SCALE GENOMIC DNA]</scope>
    <source>
        <strain evidence="13">HyVt-570</strain>
    </source>
</reference>
<dbReference type="EC" id="2.1.1.193" evidence="10"/>
<dbReference type="InterPro" id="IPR029026">
    <property type="entry name" value="tRNA_m1G_MTases_N"/>
</dbReference>
<dbReference type="PANTHER" id="PTHR30027:SF3">
    <property type="entry name" value="16S RRNA (URACIL(1498)-N(3))-METHYLTRANSFERASE"/>
    <property type="match status" value="1"/>
</dbReference>
<proteinExistence type="inferred from homology"/>
<evidence type="ECO:0000256" key="2">
    <source>
        <dbReference type="ARBA" id="ARBA00005528"/>
    </source>
</evidence>
<dbReference type="Pfam" id="PF04452">
    <property type="entry name" value="Methyltrans_RNA"/>
    <property type="match status" value="1"/>
</dbReference>
<keyword evidence="4 10" id="KW-0698">rRNA processing</keyword>
<dbReference type="CDD" id="cd18084">
    <property type="entry name" value="RsmE-like"/>
    <property type="match status" value="1"/>
</dbReference>
<dbReference type="Pfam" id="PF20260">
    <property type="entry name" value="PUA_4"/>
    <property type="match status" value="1"/>
</dbReference>
<dbReference type="SUPFAM" id="SSF75217">
    <property type="entry name" value="alpha/beta knot"/>
    <property type="match status" value="1"/>
</dbReference>
<organism evidence="13">
    <name type="scientific">Oceanithermus profundus</name>
    <dbReference type="NCBI Taxonomy" id="187137"/>
    <lineage>
        <taxon>Bacteria</taxon>
        <taxon>Thermotogati</taxon>
        <taxon>Deinococcota</taxon>
        <taxon>Deinococci</taxon>
        <taxon>Thermales</taxon>
        <taxon>Thermaceae</taxon>
        <taxon>Oceanithermus</taxon>
    </lineage>
</organism>
<dbReference type="Proteomes" id="UP000885759">
    <property type="component" value="Unassembled WGS sequence"/>
</dbReference>
<keyword evidence="6 10" id="KW-0808">Transferase</keyword>
<sequence length="233" mass="24592">MRKPRVFVPRIDPEIVLTGREAHHLLHVLRVRPGREVVVFDGAGLEAEARVLHAGEGAVRLAAGEPRAVRREPPFELVLYVALLKGDKLADVVRAGSELGVGRFVPLVTERSVPREMGRAKLERLRRIAVEAAKQSGRSRLPEVAPPVPLAALEPVNFGLVAHPGAARVLAGAAWPEAGEAALASGPEGGFTKAEVEQLIGLGFLPVGLGPRILRAETAPLVLAAAAAAVRGL</sequence>
<evidence type="ECO:0000256" key="4">
    <source>
        <dbReference type="ARBA" id="ARBA00022552"/>
    </source>
</evidence>
<dbReference type="InterPro" id="IPR046886">
    <property type="entry name" value="RsmE_MTase_dom"/>
</dbReference>
<keyword evidence="3 10" id="KW-0963">Cytoplasm</keyword>
<dbReference type="EMBL" id="DRPZ01000162">
    <property type="protein sequence ID" value="HGY09594.1"/>
    <property type="molecule type" value="Genomic_DNA"/>
</dbReference>
<gene>
    <name evidence="13" type="ORF">ENK37_06030</name>
</gene>
<comment type="catalytic activity">
    <reaction evidence="9 10">
        <text>uridine(1498) in 16S rRNA + S-adenosyl-L-methionine = N(3)-methyluridine(1498) in 16S rRNA + S-adenosyl-L-homocysteine + H(+)</text>
        <dbReference type="Rhea" id="RHEA:42920"/>
        <dbReference type="Rhea" id="RHEA-COMP:10283"/>
        <dbReference type="Rhea" id="RHEA-COMP:10284"/>
        <dbReference type="ChEBI" id="CHEBI:15378"/>
        <dbReference type="ChEBI" id="CHEBI:57856"/>
        <dbReference type="ChEBI" id="CHEBI:59789"/>
        <dbReference type="ChEBI" id="CHEBI:65315"/>
        <dbReference type="ChEBI" id="CHEBI:74502"/>
        <dbReference type="EC" id="2.1.1.193"/>
    </reaction>
</comment>
<evidence type="ECO:0000256" key="7">
    <source>
        <dbReference type="ARBA" id="ARBA00022691"/>
    </source>
</evidence>
<dbReference type="InterPro" id="IPR015947">
    <property type="entry name" value="PUA-like_sf"/>
</dbReference>
<evidence type="ECO:0000256" key="6">
    <source>
        <dbReference type="ARBA" id="ARBA00022679"/>
    </source>
</evidence>
<evidence type="ECO:0000259" key="12">
    <source>
        <dbReference type="Pfam" id="PF20260"/>
    </source>
</evidence>
<evidence type="ECO:0000313" key="13">
    <source>
        <dbReference type="EMBL" id="HGY09594.1"/>
    </source>
</evidence>
<dbReference type="PIRSF" id="PIRSF015601">
    <property type="entry name" value="MTase_slr0722"/>
    <property type="match status" value="1"/>
</dbReference>
<comment type="similarity">
    <text evidence="2 10">Belongs to the RNA methyltransferase RsmE family.</text>
</comment>
<dbReference type="NCBIfam" id="NF008706">
    <property type="entry name" value="PRK11713.7-1"/>
    <property type="match status" value="1"/>
</dbReference>
<dbReference type="AlphaFoldDB" id="A0A7C4Z5A8"/>
<dbReference type="NCBIfam" id="TIGR00046">
    <property type="entry name" value="RsmE family RNA methyltransferase"/>
    <property type="match status" value="1"/>
</dbReference>
<evidence type="ECO:0000256" key="8">
    <source>
        <dbReference type="ARBA" id="ARBA00025699"/>
    </source>
</evidence>
<comment type="subcellular location">
    <subcellularLocation>
        <location evidence="1 10">Cytoplasm</location>
    </subcellularLocation>
</comment>
<dbReference type="GO" id="GO:0070042">
    <property type="term" value="F:rRNA (uridine-N3-)-methyltransferase activity"/>
    <property type="evidence" value="ECO:0007669"/>
    <property type="project" value="TreeGrafter"/>
</dbReference>
<evidence type="ECO:0000256" key="3">
    <source>
        <dbReference type="ARBA" id="ARBA00022490"/>
    </source>
</evidence>
<evidence type="ECO:0000256" key="9">
    <source>
        <dbReference type="ARBA" id="ARBA00047944"/>
    </source>
</evidence>
<keyword evidence="5 10" id="KW-0489">Methyltransferase</keyword>
<feature type="domain" description="Ribosomal RNA small subunit methyltransferase E methyltransferase" evidence="11">
    <location>
        <begin position="72"/>
        <end position="226"/>
    </location>
</feature>
<dbReference type="InterPro" id="IPR006700">
    <property type="entry name" value="RsmE"/>
</dbReference>